<evidence type="ECO:0000313" key="2">
    <source>
        <dbReference type="EMBL" id="KIV99011.1"/>
    </source>
</evidence>
<evidence type="ECO:0008006" key="4">
    <source>
        <dbReference type="Google" id="ProtNLM"/>
    </source>
</evidence>
<evidence type="ECO:0000256" key="1">
    <source>
        <dbReference type="SAM" id="MobiDB-lite"/>
    </source>
</evidence>
<dbReference type="PANTHER" id="PTHR39142">
    <property type="entry name" value="MID1P"/>
    <property type="match status" value="1"/>
</dbReference>
<proteinExistence type="predicted"/>
<dbReference type="InParanoid" id="A0A0D1YEA5"/>
<reference evidence="2 3" key="1">
    <citation type="submission" date="2015-01" db="EMBL/GenBank/DDBJ databases">
        <title>The Genome Sequence of Ochroconis gallopava CBS43764.</title>
        <authorList>
            <consortium name="The Broad Institute Genomics Platform"/>
            <person name="Cuomo C."/>
            <person name="de Hoog S."/>
            <person name="Gorbushina A."/>
            <person name="Stielow B."/>
            <person name="Teixiera M."/>
            <person name="Abouelleil A."/>
            <person name="Chapman S.B."/>
            <person name="Priest M."/>
            <person name="Young S.K."/>
            <person name="Wortman J."/>
            <person name="Nusbaum C."/>
            <person name="Birren B."/>
        </authorList>
    </citation>
    <scope>NUCLEOTIDE SEQUENCE [LARGE SCALE GENOMIC DNA]</scope>
    <source>
        <strain evidence="2 3">CBS 43764</strain>
    </source>
</reference>
<dbReference type="VEuPathDB" id="FungiDB:PV09_09240"/>
<accession>A0A0D1YEA5</accession>
<gene>
    <name evidence="2" type="ORF">PV09_09240</name>
</gene>
<dbReference type="AlphaFoldDB" id="A0A0D1YEA5"/>
<dbReference type="Proteomes" id="UP000053259">
    <property type="component" value="Unassembled WGS sequence"/>
</dbReference>
<dbReference type="GO" id="GO:0098703">
    <property type="term" value="P:calcium ion import across plasma membrane"/>
    <property type="evidence" value="ECO:0007669"/>
    <property type="project" value="InterPro"/>
</dbReference>
<dbReference type="OrthoDB" id="4199794at2759"/>
<dbReference type="GeneID" id="27317213"/>
<dbReference type="HOGENOM" id="CLU_018731_0_0_1"/>
<dbReference type="RefSeq" id="XP_016208881.1">
    <property type="nucleotide sequence ID" value="XM_016363267.1"/>
</dbReference>
<feature type="region of interest" description="Disordered" evidence="1">
    <location>
        <begin position="129"/>
        <end position="172"/>
    </location>
</feature>
<dbReference type="FunCoup" id="A0A0D1YEA5">
    <property type="interactions" value="40"/>
</dbReference>
<dbReference type="GO" id="GO:0005262">
    <property type="term" value="F:calcium channel activity"/>
    <property type="evidence" value="ECO:0007669"/>
    <property type="project" value="InterPro"/>
</dbReference>
<dbReference type="STRING" id="253628.A0A0D1YEA5"/>
<dbReference type="EMBL" id="KN847587">
    <property type="protein sequence ID" value="KIV99011.1"/>
    <property type="molecule type" value="Genomic_DNA"/>
</dbReference>
<dbReference type="PANTHER" id="PTHR39142:SF1">
    <property type="entry name" value="AEL197CP"/>
    <property type="match status" value="1"/>
</dbReference>
<name>A0A0D1YEA5_9PEZI</name>
<dbReference type="Pfam" id="PF12929">
    <property type="entry name" value="Mid1"/>
    <property type="match status" value="1"/>
</dbReference>
<keyword evidence="3" id="KW-1185">Reference proteome</keyword>
<organism evidence="2 3">
    <name type="scientific">Verruconis gallopava</name>
    <dbReference type="NCBI Taxonomy" id="253628"/>
    <lineage>
        <taxon>Eukaryota</taxon>
        <taxon>Fungi</taxon>
        <taxon>Dikarya</taxon>
        <taxon>Ascomycota</taxon>
        <taxon>Pezizomycotina</taxon>
        <taxon>Dothideomycetes</taxon>
        <taxon>Pleosporomycetidae</taxon>
        <taxon>Venturiales</taxon>
        <taxon>Sympoventuriaceae</taxon>
        <taxon>Verruconis</taxon>
    </lineage>
</organism>
<sequence>MVSYPKLTPLQSRFVACLGTSLLLIIIFFLLNPSHFAYAAELDSILNKDHNHHRIVGGLAGDLDWGSIFTDTESYVEEQDVDQYEAKFGWGLVERAPLDTVSLKNNLPNTLNLNPGETQYYVFEQDELSASPGTRGRQLPTNVTGPGADVTSNAKRRKRSISEDAEQEHETVEGDNILEKRQNTKTVYVSANTCLQPLLNENKTGTPGQPTIFYSLSDNNQKPSADQNDGTVQLDQGYAAVAIPNVSGNLYISISAPDLPNDTFTGPWNYQIAASIDDYYHYYDNSTAFMWTVDTDSNSALLATYNLTGQDGNSTTIQNQRNEWMNTSPPFDIYVFNSSSPKIDGIKHSYCGLSKLNMDFMRINTSMTERGVGSNPKQQFYIQSLLPGNTYFSVLAYQGGNVSTEDQAIVGGGGQVWKSMQFSTKSDGNCRVIFDLPFCDAVAYAVPTDPSNSTLSNLTTLSQIYDSNAAALYQNFSLSLQQIPCNTTNSAQYSLSSTCDDCARDYKTWLCAVTIPRCVDFSATDDYLMPRNVGQPFANGSQPTNLNETMANMIMYNSSRSSLIASGPYKEVLPCQELCFNMVKSCPTSLGFLCPQRNALWAPLAKSYGTYDPNNILGQDGILNISGLSCNYLGVDWPTLGNSGSVLAARWPGWVVPLGIMAWMLSGW</sequence>
<evidence type="ECO:0000313" key="3">
    <source>
        <dbReference type="Proteomes" id="UP000053259"/>
    </source>
</evidence>
<dbReference type="InterPro" id="IPR024338">
    <property type="entry name" value="MID1/Yam8"/>
</dbReference>
<protein>
    <recommendedName>
        <fullName evidence="4">FZ domain-containing protein</fullName>
    </recommendedName>
</protein>